<name>A0A7S1BRR7_9STRA</name>
<evidence type="ECO:0000313" key="1">
    <source>
        <dbReference type="EMBL" id="CAD8894922.1"/>
    </source>
</evidence>
<gene>
    <name evidence="1" type="ORF">CHYS00102_LOCUS22136</name>
</gene>
<dbReference type="AlphaFoldDB" id="A0A7S1BRR7"/>
<dbReference type="EMBL" id="HBFR01030453">
    <property type="protein sequence ID" value="CAD8894922.1"/>
    <property type="molecule type" value="Transcribed_RNA"/>
</dbReference>
<protein>
    <recommendedName>
        <fullName evidence="2">Methyltransferase domain-containing protein</fullName>
    </recommendedName>
</protein>
<dbReference type="PANTHER" id="PTHR36971:SF1">
    <property type="entry name" value="METHYLTRANSFERASE DOMAIN-CONTAINING PROTEIN"/>
    <property type="match status" value="1"/>
</dbReference>
<accession>A0A7S1BRR7</accession>
<organism evidence="1">
    <name type="scientific">Corethron hystrix</name>
    <dbReference type="NCBI Taxonomy" id="216773"/>
    <lineage>
        <taxon>Eukaryota</taxon>
        <taxon>Sar</taxon>
        <taxon>Stramenopiles</taxon>
        <taxon>Ochrophyta</taxon>
        <taxon>Bacillariophyta</taxon>
        <taxon>Coscinodiscophyceae</taxon>
        <taxon>Corethrophycidae</taxon>
        <taxon>Corethrales</taxon>
        <taxon>Corethraceae</taxon>
        <taxon>Corethron</taxon>
    </lineage>
</organism>
<evidence type="ECO:0008006" key="2">
    <source>
        <dbReference type="Google" id="ProtNLM"/>
    </source>
</evidence>
<reference evidence="1" key="1">
    <citation type="submission" date="2021-01" db="EMBL/GenBank/DDBJ databases">
        <authorList>
            <person name="Corre E."/>
            <person name="Pelletier E."/>
            <person name="Niang G."/>
            <person name="Scheremetjew M."/>
            <person name="Finn R."/>
            <person name="Kale V."/>
            <person name="Holt S."/>
            <person name="Cochrane G."/>
            <person name="Meng A."/>
            <person name="Brown T."/>
            <person name="Cohen L."/>
        </authorList>
    </citation>
    <scope>NUCLEOTIDE SEQUENCE</scope>
    <source>
        <strain evidence="1">308</strain>
    </source>
</reference>
<dbReference type="PANTHER" id="PTHR36971">
    <property type="entry name" value="UNNAMED PRODUCT"/>
    <property type="match status" value="1"/>
</dbReference>
<sequence>MSNNQLPLKIKAVITRRRSVGRNLAFADIIVESVEDEELGREHIANTSLKVSFRRDSSSWDTAFDDTFPTKRSLLPYGAVVKLDLWECKNESSGGELIAPKYEVMRWSILKHPREEAMNYARQEVPGSDTTEFNLLSSEFREIGTSCTKYFTSRMTQYLKYNDVPSSELRQKRNPKGPDRVLLRTRLDEDGPSSHGDKKFKTLRAKIFASFVVSKFGPELFQGNGQVLDVAGGKGQLSVELALLTQMQCTVIDPLIRGKGETQKLRSRDVKRIRKANGRLPMHLAKYFTFHNDCIERVKSSNIIVAMHPDEATEDVLMSAILNNKPAAIVPCCVFASLHPERRLKNGKEVRTYNEFIQYLMEKDERIEKTDLPFEGKNIALTFDPRKSRV</sequence>
<proteinExistence type="predicted"/>